<evidence type="ECO:0000256" key="3">
    <source>
        <dbReference type="ARBA" id="ARBA00023125"/>
    </source>
</evidence>
<keyword evidence="3" id="KW-0238">DNA-binding</keyword>
<evidence type="ECO:0000256" key="1">
    <source>
        <dbReference type="ARBA" id="ARBA00011046"/>
    </source>
</evidence>
<evidence type="ECO:0000256" key="4">
    <source>
        <dbReference type="ARBA" id="ARBA00023163"/>
    </source>
</evidence>
<dbReference type="SUPFAM" id="SSF46785">
    <property type="entry name" value="Winged helix' DNA-binding domain"/>
    <property type="match status" value="1"/>
</dbReference>
<dbReference type="InterPro" id="IPR036390">
    <property type="entry name" value="WH_DNA-bd_sf"/>
</dbReference>
<dbReference type="Gene3D" id="1.10.10.10">
    <property type="entry name" value="Winged helix-like DNA-binding domain superfamily/Winged helix DNA-binding domain"/>
    <property type="match status" value="1"/>
</dbReference>
<dbReference type="InterPro" id="IPR005650">
    <property type="entry name" value="BlaI_family"/>
</dbReference>
<dbReference type="EMBL" id="DXDU01000118">
    <property type="protein sequence ID" value="HIY26982.1"/>
    <property type="molecule type" value="Genomic_DNA"/>
</dbReference>
<protein>
    <submittedName>
        <fullName evidence="5">BlaI/MecI/CopY family transcriptional regulator</fullName>
    </submittedName>
</protein>
<accession>A0A9D2C201</accession>
<evidence type="ECO:0000313" key="5">
    <source>
        <dbReference type="EMBL" id="HIY26982.1"/>
    </source>
</evidence>
<sequence>MPEQYFTFSKKEQELMELFWDAGTPLARGEILERAANRKTSWKPNSVHILVNSLMEKGALEVAGYYLSSRKLGRTFQPTLTLQDYRLMQVKHAVILAVEAGVSAKEIKAAVDEGLK</sequence>
<reference evidence="5" key="1">
    <citation type="journal article" date="2021" name="PeerJ">
        <title>Extensive microbial diversity within the chicken gut microbiome revealed by metagenomics and culture.</title>
        <authorList>
            <person name="Gilroy R."/>
            <person name="Ravi A."/>
            <person name="Getino M."/>
            <person name="Pursley I."/>
            <person name="Horton D.L."/>
            <person name="Alikhan N.F."/>
            <person name="Baker D."/>
            <person name="Gharbi K."/>
            <person name="Hall N."/>
            <person name="Watson M."/>
            <person name="Adriaenssens E.M."/>
            <person name="Foster-Nyarko E."/>
            <person name="Jarju S."/>
            <person name="Secka A."/>
            <person name="Antonio M."/>
            <person name="Oren A."/>
            <person name="Chaudhuri R.R."/>
            <person name="La Ragione R."/>
            <person name="Hildebrand F."/>
            <person name="Pallen M.J."/>
        </authorList>
    </citation>
    <scope>NUCLEOTIDE SEQUENCE</scope>
    <source>
        <strain evidence="5">1282</strain>
    </source>
</reference>
<dbReference type="GO" id="GO:0003677">
    <property type="term" value="F:DNA binding"/>
    <property type="evidence" value="ECO:0007669"/>
    <property type="project" value="UniProtKB-KW"/>
</dbReference>
<keyword evidence="2" id="KW-0805">Transcription regulation</keyword>
<proteinExistence type="inferred from homology"/>
<evidence type="ECO:0000256" key="2">
    <source>
        <dbReference type="ARBA" id="ARBA00023015"/>
    </source>
</evidence>
<dbReference type="Proteomes" id="UP000823915">
    <property type="component" value="Unassembled WGS sequence"/>
</dbReference>
<dbReference type="AlphaFoldDB" id="A0A9D2C201"/>
<name>A0A9D2C201_9FIRM</name>
<keyword evidence="4" id="KW-0804">Transcription</keyword>
<dbReference type="Pfam" id="PF03965">
    <property type="entry name" value="Penicillinase_R"/>
    <property type="match status" value="1"/>
</dbReference>
<comment type="caution">
    <text evidence="5">The sequence shown here is derived from an EMBL/GenBank/DDBJ whole genome shotgun (WGS) entry which is preliminary data.</text>
</comment>
<dbReference type="GO" id="GO:0045892">
    <property type="term" value="P:negative regulation of DNA-templated transcription"/>
    <property type="evidence" value="ECO:0007669"/>
    <property type="project" value="InterPro"/>
</dbReference>
<organism evidence="5 6">
    <name type="scientific">Candidatus Acutalibacter pullistercoris</name>
    <dbReference type="NCBI Taxonomy" id="2838418"/>
    <lineage>
        <taxon>Bacteria</taxon>
        <taxon>Bacillati</taxon>
        <taxon>Bacillota</taxon>
        <taxon>Clostridia</taxon>
        <taxon>Eubacteriales</taxon>
        <taxon>Acutalibacteraceae</taxon>
        <taxon>Acutalibacter</taxon>
    </lineage>
</organism>
<evidence type="ECO:0000313" key="6">
    <source>
        <dbReference type="Proteomes" id="UP000823915"/>
    </source>
</evidence>
<gene>
    <name evidence="5" type="ORF">H9838_07425</name>
</gene>
<dbReference type="InterPro" id="IPR036388">
    <property type="entry name" value="WH-like_DNA-bd_sf"/>
</dbReference>
<comment type="similarity">
    <text evidence="1">Belongs to the BlaI transcriptional regulatory family.</text>
</comment>
<reference evidence="5" key="2">
    <citation type="submission" date="2021-04" db="EMBL/GenBank/DDBJ databases">
        <authorList>
            <person name="Gilroy R."/>
        </authorList>
    </citation>
    <scope>NUCLEOTIDE SEQUENCE</scope>
    <source>
        <strain evidence="5">1282</strain>
    </source>
</reference>